<feature type="non-terminal residue" evidence="1">
    <location>
        <position position="600"/>
    </location>
</feature>
<evidence type="ECO:0000313" key="1">
    <source>
        <dbReference type="EMBL" id="CAG8554867.1"/>
    </source>
</evidence>
<sequence length="600" mass="68866">MATFESLCVKIEQAVNQCLDSQESLEENIKKCLVPLANANKEIVDLRKATLEHVFKKLSARISTYPPDRLIPAAFRLLNLVLGCHEAESSLCEQAITLTILEELMETQPLEPEAPPEVRMMIYEIATTYILLTINPCIPLSIIGSIDYSFYKNLIPTQGKGLILLRLSNELIRRASKSNHNAFRGRILIFLSNTYALGVNKGGECNVDNVTHYSASQNGEEAAFYNIFWGLQAYFSNPPKLFKDNNLEVVLNNIGIVLNRFADIIAREKLKTAEENLGGNRNNDFEFGLPSPPSDDGCGKKRKFIETDEDESITFAKDYVKYFPKYLSSFALFDKEISDPNFRRIVLVQILIIMQYLTGFFPEEQARINKAKAPHDAAAVQLPTYTIMEPQQHMIQEIWNKVIGQLEETTPNGKNFVRTILHILNMEKRWNYWKFADNCSFGSEKVMKDRAERAREDFAEALKRKAKMSKPMEPLENKTGANKLSEFWSRNDNDEEFMADTSRKIVAPDFLTVYERIKQDGYPPEIGFILDPSDTVEEKELKEKCWVNKWFALRTARHHYLLHFNKPVKKDAKLKNAKEDEEKKDDVEALKMLIDENPTC</sequence>
<dbReference type="EMBL" id="CAJVPU010005958">
    <property type="protein sequence ID" value="CAG8554867.1"/>
    <property type="molecule type" value="Genomic_DNA"/>
</dbReference>
<evidence type="ECO:0000313" key="2">
    <source>
        <dbReference type="Proteomes" id="UP000789702"/>
    </source>
</evidence>
<keyword evidence="2" id="KW-1185">Reference proteome</keyword>
<gene>
    <name evidence="1" type="ORF">DHETER_LOCUS5387</name>
</gene>
<protein>
    <submittedName>
        <fullName evidence="1">749_t:CDS:1</fullName>
    </submittedName>
</protein>
<accession>A0ACA9M1P0</accession>
<organism evidence="1 2">
    <name type="scientific">Dentiscutata heterogama</name>
    <dbReference type="NCBI Taxonomy" id="1316150"/>
    <lineage>
        <taxon>Eukaryota</taxon>
        <taxon>Fungi</taxon>
        <taxon>Fungi incertae sedis</taxon>
        <taxon>Mucoromycota</taxon>
        <taxon>Glomeromycotina</taxon>
        <taxon>Glomeromycetes</taxon>
        <taxon>Diversisporales</taxon>
        <taxon>Gigasporaceae</taxon>
        <taxon>Dentiscutata</taxon>
    </lineage>
</organism>
<dbReference type="Proteomes" id="UP000789702">
    <property type="component" value="Unassembled WGS sequence"/>
</dbReference>
<proteinExistence type="predicted"/>
<reference evidence="1" key="1">
    <citation type="submission" date="2021-06" db="EMBL/GenBank/DDBJ databases">
        <authorList>
            <person name="Kallberg Y."/>
            <person name="Tangrot J."/>
            <person name="Rosling A."/>
        </authorList>
    </citation>
    <scope>NUCLEOTIDE SEQUENCE</scope>
    <source>
        <strain evidence="1">IL203A</strain>
    </source>
</reference>
<comment type="caution">
    <text evidence="1">The sequence shown here is derived from an EMBL/GenBank/DDBJ whole genome shotgun (WGS) entry which is preliminary data.</text>
</comment>
<name>A0ACA9M1P0_9GLOM</name>